<gene>
    <name evidence="4" type="ORF">KUTeg_018913</name>
</gene>
<evidence type="ECO:0000313" key="5">
    <source>
        <dbReference type="Proteomes" id="UP001217089"/>
    </source>
</evidence>
<reference evidence="4 5" key="1">
    <citation type="submission" date="2022-12" db="EMBL/GenBank/DDBJ databases">
        <title>Chromosome-level genome of Tegillarca granosa.</title>
        <authorList>
            <person name="Kim J."/>
        </authorList>
    </citation>
    <scope>NUCLEOTIDE SEQUENCE [LARGE SCALE GENOMIC DNA]</scope>
    <source>
        <strain evidence="4">Teg-2019</strain>
        <tissue evidence="4">Adductor muscle</tissue>
    </source>
</reference>
<organism evidence="4 5">
    <name type="scientific">Tegillarca granosa</name>
    <name type="common">Malaysian cockle</name>
    <name type="synonym">Anadara granosa</name>
    <dbReference type="NCBI Taxonomy" id="220873"/>
    <lineage>
        <taxon>Eukaryota</taxon>
        <taxon>Metazoa</taxon>
        <taxon>Spiralia</taxon>
        <taxon>Lophotrochozoa</taxon>
        <taxon>Mollusca</taxon>
        <taxon>Bivalvia</taxon>
        <taxon>Autobranchia</taxon>
        <taxon>Pteriomorphia</taxon>
        <taxon>Arcoida</taxon>
        <taxon>Arcoidea</taxon>
        <taxon>Arcidae</taxon>
        <taxon>Tegillarca</taxon>
    </lineage>
</organism>
<dbReference type="Gene3D" id="3.50.50.60">
    <property type="entry name" value="FAD/NAD(P)-binding domain"/>
    <property type="match status" value="1"/>
</dbReference>
<dbReference type="Proteomes" id="UP001217089">
    <property type="component" value="Unassembled WGS sequence"/>
</dbReference>
<sequence length="234" mass="26461">MISSKWLCTVICIFNFHLNFGTTKSTFYTLVHEGVTTQCGKISRNYTLAPKFCRQPLLERKRNELNVCPDTEIKNEVISVLSKIYIKKNIAIPEPIAYVIPRWLSDPLFKGTYTNWTPGYSKDTYKGLCAPIGRFYFAGEACTSGMEGYLHSAFFSGKETVESLLKCMKDKSKCESFLPEYLSRGCTYPTASNYKAGFKADDGSCKLSRCQTSGSSYLFCNYAFFVFTLLIIIV</sequence>
<protein>
    <recommendedName>
        <fullName evidence="3">Amine oxidase domain-containing protein</fullName>
    </recommendedName>
</protein>
<name>A0ABQ9EG11_TEGGR</name>
<proteinExistence type="predicted"/>
<feature type="chain" id="PRO_5045671606" description="Amine oxidase domain-containing protein" evidence="2">
    <location>
        <begin position="24"/>
        <end position="234"/>
    </location>
</feature>
<dbReference type="Pfam" id="PF01593">
    <property type="entry name" value="Amino_oxidase"/>
    <property type="match status" value="1"/>
</dbReference>
<evidence type="ECO:0000313" key="4">
    <source>
        <dbReference type="EMBL" id="KAJ8302517.1"/>
    </source>
</evidence>
<feature type="signal peptide" evidence="2">
    <location>
        <begin position="1"/>
        <end position="23"/>
    </location>
</feature>
<dbReference type="PANTHER" id="PTHR10742:SF313">
    <property type="entry name" value="AMINE OXIDASE"/>
    <property type="match status" value="1"/>
</dbReference>
<dbReference type="InterPro" id="IPR050281">
    <property type="entry name" value="Flavin_monoamine_oxidase"/>
</dbReference>
<dbReference type="InterPro" id="IPR002937">
    <property type="entry name" value="Amino_oxidase"/>
</dbReference>
<comment type="caution">
    <text evidence="4">The sequence shown here is derived from an EMBL/GenBank/DDBJ whole genome shotgun (WGS) entry which is preliminary data.</text>
</comment>
<keyword evidence="1" id="KW-1133">Transmembrane helix</keyword>
<keyword evidence="5" id="KW-1185">Reference proteome</keyword>
<evidence type="ECO:0000256" key="2">
    <source>
        <dbReference type="SAM" id="SignalP"/>
    </source>
</evidence>
<evidence type="ECO:0000259" key="3">
    <source>
        <dbReference type="Pfam" id="PF01593"/>
    </source>
</evidence>
<feature type="transmembrane region" description="Helical" evidence="1">
    <location>
        <begin position="214"/>
        <end position="233"/>
    </location>
</feature>
<keyword evidence="1" id="KW-0812">Transmembrane</keyword>
<keyword evidence="1" id="KW-0472">Membrane</keyword>
<accession>A0ABQ9EG11</accession>
<feature type="domain" description="Amine oxidase" evidence="3">
    <location>
        <begin position="62"/>
        <end position="163"/>
    </location>
</feature>
<dbReference type="SUPFAM" id="SSF54373">
    <property type="entry name" value="FAD-linked reductases, C-terminal domain"/>
    <property type="match status" value="1"/>
</dbReference>
<evidence type="ECO:0000256" key="1">
    <source>
        <dbReference type="SAM" id="Phobius"/>
    </source>
</evidence>
<keyword evidence="2" id="KW-0732">Signal</keyword>
<dbReference type="Gene3D" id="3.90.660.10">
    <property type="match status" value="1"/>
</dbReference>
<dbReference type="SUPFAM" id="SSF51905">
    <property type="entry name" value="FAD/NAD(P)-binding domain"/>
    <property type="match status" value="1"/>
</dbReference>
<dbReference type="EMBL" id="JARBDR010000917">
    <property type="protein sequence ID" value="KAJ8302517.1"/>
    <property type="molecule type" value="Genomic_DNA"/>
</dbReference>
<dbReference type="InterPro" id="IPR036188">
    <property type="entry name" value="FAD/NAD-bd_sf"/>
</dbReference>
<dbReference type="PANTHER" id="PTHR10742">
    <property type="entry name" value="FLAVIN MONOAMINE OXIDASE"/>
    <property type="match status" value="1"/>
</dbReference>